<dbReference type="PRINTS" id="PR00083">
    <property type="entry name" value="HOLDHDRGNASE"/>
</dbReference>
<dbReference type="InterPro" id="IPR001692">
    <property type="entry name" value="Histidinol_DH_CS"/>
</dbReference>
<dbReference type="GO" id="GO:0004399">
    <property type="term" value="F:histidinol dehydrogenase activity"/>
    <property type="evidence" value="ECO:0007669"/>
    <property type="project" value="UniProtKB-EC"/>
</dbReference>
<dbReference type="PROSITE" id="PS00611">
    <property type="entry name" value="HISOL_DEHYDROGENASE"/>
    <property type="match status" value="1"/>
</dbReference>
<comment type="cofactor">
    <cofactor evidence="11">
        <name>Zn(2+)</name>
        <dbReference type="ChEBI" id="CHEBI:29105"/>
    </cofactor>
    <text evidence="11">Binds 1 zinc ion per subunit.</text>
</comment>
<sequence>MVTISKFSYENPRFINLLRRSSSIPEEVEITVKEVLKNVKNNGDEALYAYMKKFDHVDMNEIGLFVSEEEFANARDKVSDKFKEAVRAACDNIFKYHKRQLPKGYCETYEDGVILERKYTPLNSVAVTVPGDKAPLISSMCMNLIPAIVAGVPNIYILTKPRLDGTIDEHLLYVADYLNVKNYYKISGSQGIAAVAYGTNTIKKVDAITGPGNNYTQMAKKMLFGEVKIDSIAGPSEIAIIADEKANPTFIAADMMSQAEHGTGFEASTTFCLSNEKALRIKEEIIRLAEENNLVTATQKSFTNYGDIFVVDRIQDAVDAVNKIAPEHVELLLENNDEVVSLITNAGAVFVGEYSTEPVGDYFCGTNHILPTCGTARFSSGMSVQEFMRGYSVIRYTEKALKSNTNLIIELAESESLMAHALAVKVRK</sequence>
<feature type="binding site" evidence="10">
    <location>
        <position position="361"/>
    </location>
    <ligand>
        <name>substrate</name>
    </ligand>
</feature>
<evidence type="ECO:0000256" key="4">
    <source>
        <dbReference type="ARBA" id="ARBA00022723"/>
    </source>
</evidence>
<feature type="active site" description="Proton acceptor" evidence="9">
    <location>
        <position position="328"/>
    </location>
</feature>
<dbReference type="GO" id="GO:0046872">
    <property type="term" value="F:metal ion binding"/>
    <property type="evidence" value="ECO:0007669"/>
    <property type="project" value="UniProtKB-KW"/>
</dbReference>
<dbReference type="EMBL" id="JACEGA010000001">
    <property type="protein sequence ID" value="MBB2183482.1"/>
    <property type="molecule type" value="Genomic_DNA"/>
</dbReference>
<feature type="binding site" evidence="10">
    <location>
        <position position="415"/>
    </location>
    <ligand>
        <name>substrate</name>
    </ligand>
</feature>
<dbReference type="RefSeq" id="WP_228353137.1">
    <property type="nucleotide sequence ID" value="NZ_JACEGA010000001.1"/>
</dbReference>
<feature type="binding site" evidence="10">
    <location>
        <position position="261"/>
    </location>
    <ligand>
        <name>substrate</name>
    </ligand>
</feature>
<evidence type="ECO:0000313" key="13">
    <source>
        <dbReference type="EMBL" id="MBB2183482.1"/>
    </source>
</evidence>
<dbReference type="Pfam" id="PF00815">
    <property type="entry name" value="Histidinol_dh"/>
    <property type="match status" value="1"/>
</dbReference>
<feature type="binding site" evidence="11">
    <location>
        <position position="258"/>
    </location>
    <ligand>
        <name>Zn(2+)</name>
        <dbReference type="ChEBI" id="CHEBI:29105"/>
    </ligand>
</feature>
<keyword evidence="14" id="KW-1185">Reference proteome</keyword>
<name>A0A839K2R1_9FIRM</name>
<dbReference type="Gene3D" id="1.20.5.1300">
    <property type="match status" value="1"/>
</dbReference>
<evidence type="ECO:0000256" key="7">
    <source>
        <dbReference type="ARBA" id="ARBA00049489"/>
    </source>
</evidence>
<keyword evidence="6 8" id="KW-0560">Oxidoreductase</keyword>
<dbReference type="GO" id="GO:0051287">
    <property type="term" value="F:NAD binding"/>
    <property type="evidence" value="ECO:0007669"/>
    <property type="project" value="InterPro"/>
</dbReference>
<evidence type="ECO:0000256" key="8">
    <source>
        <dbReference type="PIRNR" id="PIRNR000099"/>
    </source>
</evidence>
<accession>A0A839K2R1</accession>
<gene>
    <name evidence="13" type="primary">hisD</name>
    <name evidence="13" type="ORF">H0486_11385</name>
</gene>
<dbReference type="InterPro" id="IPR016161">
    <property type="entry name" value="Ald_DH/histidinol_DH"/>
</dbReference>
<evidence type="ECO:0000256" key="5">
    <source>
        <dbReference type="ARBA" id="ARBA00022833"/>
    </source>
</evidence>
<dbReference type="FunFam" id="3.40.50.1980:FF:000001">
    <property type="entry name" value="Histidinol dehydrogenase"/>
    <property type="match status" value="1"/>
</dbReference>
<dbReference type="Gene3D" id="3.40.50.1980">
    <property type="entry name" value="Nitrogenase molybdenum iron protein domain"/>
    <property type="match status" value="2"/>
</dbReference>
<dbReference type="NCBIfam" id="TIGR00069">
    <property type="entry name" value="hisD"/>
    <property type="match status" value="1"/>
</dbReference>
<dbReference type="SUPFAM" id="SSF53720">
    <property type="entry name" value="ALDH-like"/>
    <property type="match status" value="1"/>
</dbReference>
<evidence type="ECO:0000256" key="9">
    <source>
        <dbReference type="PIRSR" id="PIRSR000099-1"/>
    </source>
</evidence>
<protein>
    <recommendedName>
        <fullName evidence="3">histidinol dehydrogenase</fullName>
        <ecNumber evidence="3">1.1.1.23</ecNumber>
    </recommendedName>
</protein>
<dbReference type="PIRSF" id="PIRSF000099">
    <property type="entry name" value="Histidinol_dh"/>
    <property type="match status" value="1"/>
</dbReference>
<comment type="caution">
    <text evidence="13">The sequence shown here is derived from an EMBL/GenBank/DDBJ whole genome shotgun (WGS) entry which is preliminary data.</text>
</comment>
<feature type="binding site" evidence="11">
    <location>
        <position position="361"/>
    </location>
    <ligand>
        <name>Zn(2+)</name>
        <dbReference type="ChEBI" id="CHEBI:29105"/>
    </ligand>
</feature>
<feature type="binding site" evidence="11">
    <location>
        <position position="420"/>
    </location>
    <ligand>
        <name>Zn(2+)</name>
        <dbReference type="ChEBI" id="CHEBI:29105"/>
    </ligand>
</feature>
<dbReference type="GO" id="GO:0005829">
    <property type="term" value="C:cytosol"/>
    <property type="evidence" value="ECO:0007669"/>
    <property type="project" value="TreeGrafter"/>
</dbReference>
<comment type="similarity">
    <text evidence="2 8 12">Belongs to the histidinol dehydrogenase family.</text>
</comment>
<evidence type="ECO:0000256" key="1">
    <source>
        <dbReference type="ARBA" id="ARBA00003850"/>
    </source>
</evidence>
<dbReference type="AlphaFoldDB" id="A0A839K2R1"/>
<dbReference type="PANTHER" id="PTHR21256:SF2">
    <property type="entry name" value="HISTIDINE BIOSYNTHESIS TRIFUNCTIONAL PROTEIN"/>
    <property type="match status" value="1"/>
</dbReference>
<feature type="binding site" evidence="11">
    <location>
        <position position="261"/>
    </location>
    <ligand>
        <name>Zn(2+)</name>
        <dbReference type="ChEBI" id="CHEBI:29105"/>
    </ligand>
</feature>
<feature type="binding site" evidence="10">
    <location>
        <position position="236"/>
    </location>
    <ligand>
        <name>substrate</name>
    </ligand>
</feature>
<feature type="binding site" evidence="10">
    <location>
        <position position="420"/>
    </location>
    <ligand>
        <name>substrate</name>
    </ligand>
</feature>
<dbReference type="Proteomes" id="UP000574276">
    <property type="component" value="Unassembled WGS sequence"/>
</dbReference>
<dbReference type="GO" id="GO:0000105">
    <property type="term" value="P:L-histidine biosynthetic process"/>
    <property type="evidence" value="ECO:0007669"/>
    <property type="project" value="InterPro"/>
</dbReference>
<evidence type="ECO:0000256" key="11">
    <source>
        <dbReference type="PIRSR" id="PIRSR000099-4"/>
    </source>
</evidence>
<dbReference type="PANTHER" id="PTHR21256">
    <property type="entry name" value="HISTIDINOL DEHYDROGENASE HDH"/>
    <property type="match status" value="1"/>
</dbReference>
<comment type="catalytic activity">
    <reaction evidence="7">
        <text>L-histidinol + 2 NAD(+) + H2O = L-histidine + 2 NADH + 3 H(+)</text>
        <dbReference type="Rhea" id="RHEA:20641"/>
        <dbReference type="ChEBI" id="CHEBI:15377"/>
        <dbReference type="ChEBI" id="CHEBI:15378"/>
        <dbReference type="ChEBI" id="CHEBI:57540"/>
        <dbReference type="ChEBI" id="CHEBI:57595"/>
        <dbReference type="ChEBI" id="CHEBI:57699"/>
        <dbReference type="ChEBI" id="CHEBI:57945"/>
        <dbReference type="EC" id="1.1.1.23"/>
    </reaction>
</comment>
<reference evidence="13 14" key="1">
    <citation type="submission" date="2020-07" db="EMBL/GenBank/DDBJ databases">
        <title>Characterization and genome sequencing of isolate MD1, a novel member within the family Lachnospiraceae.</title>
        <authorList>
            <person name="Rettenmaier R."/>
            <person name="Di Bello L."/>
            <person name="Zinser C."/>
            <person name="Scheitz K."/>
            <person name="Liebl W."/>
            <person name="Zverlov V."/>
        </authorList>
    </citation>
    <scope>NUCLEOTIDE SEQUENCE [LARGE SCALE GENOMIC DNA]</scope>
    <source>
        <strain evidence="13 14">MD1</strain>
    </source>
</reference>
<evidence type="ECO:0000313" key="14">
    <source>
        <dbReference type="Proteomes" id="UP000574276"/>
    </source>
</evidence>
<feature type="binding site" evidence="10">
    <location>
        <position position="258"/>
    </location>
    <ligand>
        <name>substrate</name>
    </ligand>
</feature>
<dbReference type="CDD" id="cd06572">
    <property type="entry name" value="Histidinol_dh"/>
    <property type="match status" value="1"/>
</dbReference>
<dbReference type="EC" id="1.1.1.23" evidence="3"/>
<keyword evidence="4 11" id="KW-0479">Metal-binding</keyword>
<proteinExistence type="inferred from homology"/>
<evidence type="ECO:0000256" key="10">
    <source>
        <dbReference type="PIRSR" id="PIRSR000099-3"/>
    </source>
</evidence>
<feature type="active site" description="Proton acceptor" evidence="9">
    <location>
        <position position="327"/>
    </location>
</feature>
<evidence type="ECO:0000256" key="6">
    <source>
        <dbReference type="ARBA" id="ARBA00023002"/>
    </source>
</evidence>
<comment type="function">
    <text evidence="1">Catalyzes the sequential NAD-dependent oxidations of L-histidinol to L-histidinaldehyde and then to L-histidine.</text>
</comment>
<keyword evidence="5 11" id="KW-0862">Zinc</keyword>
<dbReference type="InterPro" id="IPR012131">
    <property type="entry name" value="Hstdl_DH"/>
</dbReference>
<evidence type="ECO:0000256" key="3">
    <source>
        <dbReference type="ARBA" id="ARBA00012965"/>
    </source>
</evidence>
<evidence type="ECO:0000256" key="12">
    <source>
        <dbReference type="RuleBase" id="RU004175"/>
    </source>
</evidence>
<organism evidence="13 14">
    <name type="scientific">Variimorphobacter saccharofermentans</name>
    <dbReference type="NCBI Taxonomy" id="2755051"/>
    <lineage>
        <taxon>Bacteria</taxon>
        <taxon>Bacillati</taxon>
        <taxon>Bacillota</taxon>
        <taxon>Clostridia</taxon>
        <taxon>Lachnospirales</taxon>
        <taxon>Lachnospiraceae</taxon>
        <taxon>Variimorphobacter</taxon>
    </lineage>
</organism>
<dbReference type="InterPro" id="IPR022695">
    <property type="entry name" value="Histidinol_DH_monofunct"/>
</dbReference>
<feature type="binding site" evidence="10">
    <location>
        <position position="328"/>
    </location>
    <ligand>
        <name>substrate</name>
    </ligand>
</feature>
<evidence type="ECO:0000256" key="2">
    <source>
        <dbReference type="ARBA" id="ARBA00010178"/>
    </source>
</evidence>